<accession>M7PKF9</accession>
<dbReference type="STRING" id="1286106.MPL1_00080"/>
<dbReference type="AlphaFoldDB" id="M7PKF9"/>
<dbReference type="OrthoDB" id="9803627at2"/>
<dbReference type="EMBL" id="APHR01000001">
    <property type="protein sequence ID" value="EMR14350.1"/>
    <property type="molecule type" value="Genomic_DNA"/>
</dbReference>
<comment type="caution">
    <text evidence="2">The sequence shown here is derived from an EMBL/GenBank/DDBJ whole genome shotgun (WGS) entry which is preliminary data.</text>
</comment>
<name>M7PKF9_9GAMM</name>
<dbReference type="Pfam" id="PF04230">
    <property type="entry name" value="PS_pyruv_trans"/>
    <property type="match status" value="1"/>
</dbReference>
<feature type="domain" description="Polysaccharide pyruvyl transferase" evidence="1">
    <location>
        <begin position="73"/>
        <end position="207"/>
    </location>
</feature>
<evidence type="ECO:0000259" key="1">
    <source>
        <dbReference type="Pfam" id="PF04230"/>
    </source>
</evidence>
<dbReference type="InterPro" id="IPR007345">
    <property type="entry name" value="Polysacch_pyruvyl_Trfase"/>
</dbReference>
<dbReference type="eggNOG" id="COG2327">
    <property type="taxonomic scope" value="Bacteria"/>
</dbReference>
<keyword evidence="3" id="KW-1185">Reference proteome</keyword>
<organism evidence="2 3">
    <name type="scientific">Methylophaga lonarensis MPL</name>
    <dbReference type="NCBI Taxonomy" id="1286106"/>
    <lineage>
        <taxon>Bacteria</taxon>
        <taxon>Pseudomonadati</taxon>
        <taxon>Pseudomonadota</taxon>
        <taxon>Gammaproteobacteria</taxon>
        <taxon>Thiotrichales</taxon>
        <taxon>Piscirickettsiaceae</taxon>
        <taxon>Methylophaga</taxon>
    </lineage>
</organism>
<sequence>MSEIEIVHYNPKRKIFSGRLGRIFPIKKPLNNFGDLLGPLVAQHLLRNEYGKFSAQKNVRLLTIGSIIHFARDGDVIWGSGINGKVPLTSLHFSELDVRSVRGPLTRDILIERGIDVPEVFGDPGLLTPLIYPHLKELQKTPRYDYTFIPNYNDIPRFSDELWYSPQSGLMNCLERIAKSRFVTGTSLHAIIIAESLGIPARAIRSNNEHEFKYADYFTGTGRDNFAFADSIEQALSMGGEQPIDISNISQPIINSFPFDLWHGID</sequence>
<evidence type="ECO:0000313" key="2">
    <source>
        <dbReference type="EMBL" id="EMR14350.1"/>
    </source>
</evidence>
<proteinExistence type="predicted"/>
<dbReference type="Proteomes" id="UP000012019">
    <property type="component" value="Unassembled WGS sequence"/>
</dbReference>
<evidence type="ECO:0000313" key="3">
    <source>
        <dbReference type="Proteomes" id="UP000012019"/>
    </source>
</evidence>
<gene>
    <name evidence="2" type="ORF">MPL1_00080</name>
</gene>
<dbReference type="RefSeq" id="WP_009725092.1">
    <property type="nucleotide sequence ID" value="NZ_APHR01000001.1"/>
</dbReference>
<protein>
    <submittedName>
        <fullName evidence="2">Polysaccharide biosynthesis protein</fullName>
    </submittedName>
</protein>
<dbReference type="PATRIC" id="fig|1286106.3.peg.16"/>
<reference evidence="2 3" key="1">
    <citation type="journal article" date="2013" name="Genome Announc.">
        <title>Draft Genome Sequence of Methylophaga lonarensis MPLT, a Haloalkaliphilic (Non-Methane-Utilizing) Methylotroph.</title>
        <authorList>
            <person name="Shetty S.A."/>
            <person name="Marathe N.P."/>
            <person name="Munot H."/>
            <person name="Antony C.P."/>
            <person name="Dhotre D.P."/>
            <person name="Murrell J.C."/>
            <person name="Shouche Y.S."/>
        </authorList>
    </citation>
    <scope>NUCLEOTIDE SEQUENCE [LARGE SCALE GENOMIC DNA]</scope>
    <source>
        <strain evidence="2 3">MPL</strain>
    </source>
</reference>